<reference evidence="2 3" key="2">
    <citation type="submission" date="2017-10" db="EMBL/GenBank/DDBJ databases">
        <title>Extensive intraspecific genome diversity in a model arbuscular mycorrhizal fungus.</title>
        <authorList>
            <person name="Chen E.C.H."/>
            <person name="Morin E."/>
            <person name="Baudet D."/>
            <person name="Noel J."/>
            <person name="Ndikumana S."/>
            <person name="Charron P."/>
            <person name="St-Onge C."/>
            <person name="Giorgi J."/>
            <person name="Grigoriev I.V."/>
            <person name="Roux C."/>
            <person name="Martin F.M."/>
            <person name="Corradi N."/>
        </authorList>
    </citation>
    <scope>NUCLEOTIDE SEQUENCE [LARGE SCALE GENOMIC DNA]</scope>
    <source>
        <strain evidence="2 3">C2</strain>
    </source>
</reference>
<dbReference type="EMBL" id="LLXL01000019">
    <property type="protein sequence ID" value="PKK80245.1"/>
    <property type="molecule type" value="Genomic_DNA"/>
</dbReference>
<organism evidence="2 3">
    <name type="scientific">Rhizophagus irregularis</name>
    <dbReference type="NCBI Taxonomy" id="588596"/>
    <lineage>
        <taxon>Eukaryota</taxon>
        <taxon>Fungi</taxon>
        <taxon>Fungi incertae sedis</taxon>
        <taxon>Mucoromycota</taxon>
        <taxon>Glomeromycotina</taxon>
        <taxon>Glomeromycetes</taxon>
        <taxon>Glomerales</taxon>
        <taxon>Glomeraceae</taxon>
        <taxon>Rhizophagus</taxon>
    </lineage>
</organism>
<comment type="caution">
    <text evidence="2">The sequence shown here is derived from an EMBL/GenBank/DDBJ whole genome shotgun (WGS) entry which is preliminary data.</text>
</comment>
<dbReference type="AlphaFoldDB" id="A0A2N1P2D9"/>
<accession>A0A2N1P2D9</accession>
<name>A0A2N1P2D9_9GLOM</name>
<dbReference type="Proteomes" id="UP000233469">
    <property type="component" value="Unassembled WGS sequence"/>
</dbReference>
<feature type="transmembrane region" description="Helical" evidence="1">
    <location>
        <begin position="34"/>
        <end position="55"/>
    </location>
</feature>
<sequence>MKENCEETSRLSYDTVERKIIRKMNGIEVILGKFFIYVMLIIKMHSQLIFISGFLRIRNLQIKSIQYIVVK</sequence>
<gene>
    <name evidence="2" type="ORF">RhiirC2_724986</name>
</gene>
<evidence type="ECO:0000256" key="1">
    <source>
        <dbReference type="SAM" id="Phobius"/>
    </source>
</evidence>
<evidence type="ECO:0000313" key="2">
    <source>
        <dbReference type="EMBL" id="PKK80245.1"/>
    </source>
</evidence>
<evidence type="ECO:0000313" key="3">
    <source>
        <dbReference type="Proteomes" id="UP000233469"/>
    </source>
</evidence>
<proteinExistence type="predicted"/>
<keyword evidence="1" id="KW-0472">Membrane</keyword>
<protein>
    <submittedName>
        <fullName evidence="2">Uncharacterized protein</fullName>
    </submittedName>
</protein>
<reference evidence="2 3" key="1">
    <citation type="submission" date="2016-04" db="EMBL/GenBank/DDBJ databases">
        <title>Genome analyses suggest a sexual origin of heterokaryosis in a supposedly ancient asexual fungus.</title>
        <authorList>
            <person name="Ropars J."/>
            <person name="Sedzielewska K."/>
            <person name="Noel J."/>
            <person name="Charron P."/>
            <person name="Farinelli L."/>
            <person name="Marton T."/>
            <person name="Kruger M."/>
            <person name="Pelin A."/>
            <person name="Brachmann A."/>
            <person name="Corradi N."/>
        </authorList>
    </citation>
    <scope>NUCLEOTIDE SEQUENCE [LARGE SCALE GENOMIC DNA]</scope>
    <source>
        <strain evidence="2 3">C2</strain>
    </source>
</reference>
<keyword evidence="1" id="KW-1133">Transmembrane helix</keyword>
<keyword evidence="1" id="KW-0812">Transmembrane</keyword>